<sequence length="134" mass="14958">MWPASQKPSDNAFPTHSTSSVFTFHERKNRTPALHRSAAPPRPSPASPRRHRCHTPCCPALRSALFPLPPLRHPCPCPAPGYATKATWRRPCPVPRRPRQLTVVHASSSGAAVRALVWQRHQRHGRPPVRATMP</sequence>
<dbReference type="Gramene" id="OQU81573">
    <property type="protein sequence ID" value="OQU81573"/>
    <property type="gene ID" value="SORBI_3006G078350"/>
</dbReference>
<dbReference type="AlphaFoldDB" id="A0A1Z5RCS9"/>
<feature type="region of interest" description="Disordered" evidence="1">
    <location>
        <begin position="1"/>
        <end position="53"/>
    </location>
</feature>
<dbReference type="InParanoid" id="A0A1Z5RCS9"/>
<evidence type="ECO:0000313" key="2">
    <source>
        <dbReference type="EMBL" id="OQU81573.1"/>
    </source>
</evidence>
<proteinExistence type="predicted"/>
<dbReference type="Proteomes" id="UP000000768">
    <property type="component" value="Chromosome 6"/>
</dbReference>
<feature type="compositionally biased region" description="Polar residues" evidence="1">
    <location>
        <begin position="1"/>
        <end position="22"/>
    </location>
</feature>
<keyword evidence="3" id="KW-1185">Reference proteome</keyword>
<evidence type="ECO:0000256" key="1">
    <source>
        <dbReference type="SAM" id="MobiDB-lite"/>
    </source>
</evidence>
<reference evidence="3" key="2">
    <citation type="journal article" date="2018" name="Plant J.">
        <title>The Sorghum bicolor reference genome: improved assembly, gene annotations, a transcriptome atlas, and signatures of genome organization.</title>
        <authorList>
            <person name="McCormick R.F."/>
            <person name="Truong S.K."/>
            <person name="Sreedasyam A."/>
            <person name="Jenkins J."/>
            <person name="Shu S."/>
            <person name="Sims D."/>
            <person name="Kennedy M."/>
            <person name="Amirebrahimi M."/>
            <person name="Weers B.D."/>
            <person name="McKinley B."/>
            <person name="Mattison A."/>
            <person name="Morishige D.T."/>
            <person name="Grimwood J."/>
            <person name="Schmutz J."/>
            <person name="Mullet J.E."/>
        </authorList>
    </citation>
    <scope>NUCLEOTIDE SEQUENCE [LARGE SCALE GENOMIC DNA]</scope>
    <source>
        <strain evidence="3">cv. BTx623</strain>
    </source>
</reference>
<organism evidence="2 3">
    <name type="scientific">Sorghum bicolor</name>
    <name type="common">Sorghum</name>
    <name type="synonym">Sorghum vulgare</name>
    <dbReference type="NCBI Taxonomy" id="4558"/>
    <lineage>
        <taxon>Eukaryota</taxon>
        <taxon>Viridiplantae</taxon>
        <taxon>Streptophyta</taxon>
        <taxon>Embryophyta</taxon>
        <taxon>Tracheophyta</taxon>
        <taxon>Spermatophyta</taxon>
        <taxon>Magnoliopsida</taxon>
        <taxon>Liliopsida</taxon>
        <taxon>Poales</taxon>
        <taxon>Poaceae</taxon>
        <taxon>PACMAD clade</taxon>
        <taxon>Panicoideae</taxon>
        <taxon>Andropogonodae</taxon>
        <taxon>Andropogoneae</taxon>
        <taxon>Sorghinae</taxon>
        <taxon>Sorghum</taxon>
    </lineage>
</organism>
<protein>
    <submittedName>
        <fullName evidence="2">Uncharacterized protein</fullName>
    </submittedName>
</protein>
<accession>A0A1Z5RCS9</accession>
<dbReference type="EMBL" id="CM000765">
    <property type="protein sequence ID" value="OQU81573.1"/>
    <property type="molecule type" value="Genomic_DNA"/>
</dbReference>
<evidence type="ECO:0000313" key="3">
    <source>
        <dbReference type="Proteomes" id="UP000000768"/>
    </source>
</evidence>
<name>A0A1Z5RCS9_SORBI</name>
<gene>
    <name evidence="2" type="ORF">SORBI_3006G078350</name>
</gene>
<reference evidence="2 3" key="1">
    <citation type="journal article" date="2009" name="Nature">
        <title>The Sorghum bicolor genome and the diversification of grasses.</title>
        <authorList>
            <person name="Paterson A.H."/>
            <person name="Bowers J.E."/>
            <person name="Bruggmann R."/>
            <person name="Dubchak I."/>
            <person name="Grimwood J."/>
            <person name="Gundlach H."/>
            <person name="Haberer G."/>
            <person name="Hellsten U."/>
            <person name="Mitros T."/>
            <person name="Poliakov A."/>
            <person name="Schmutz J."/>
            <person name="Spannagl M."/>
            <person name="Tang H."/>
            <person name="Wang X."/>
            <person name="Wicker T."/>
            <person name="Bharti A.K."/>
            <person name="Chapman J."/>
            <person name="Feltus F.A."/>
            <person name="Gowik U."/>
            <person name="Grigoriev I.V."/>
            <person name="Lyons E."/>
            <person name="Maher C.A."/>
            <person name="Martis M."/>
            <person name="Narechania A."/>
            <person name="Otillar R.P."/>
            <person name="Penning B.W."/>
            <person name="Salamov A.A."/>
            <person name="Wang Y."/>
            <person name="Zhang L."/>
            <person name="Carpita N.C."/>
            <person name="Freeling M."/>
            <person name="Gingle A.R."/>
            <person name="Hash C.T."/>
            <person name="Keller B."/>
            <person name="Klein P."/>
            <person name="Kresovich S."/>
            <person name="McCann M.C."/>
            <person name="Ming R."/>
            <person name="Peterson D.G."/>
            <person name="Mehboob-ur-Rahman"/>
            <person name="Ware D."/>
            <person name="Westhoff P."/>
            <person name="Mayer K.F."/>
            <person name="Messing J."/>
            <person name="Rokhsar D.S."/>
        </authorList>
    </citation>
    <scope>NUCLEOTIDE SEQUENCE [LARGE SCALE GENOMIC DNA]</scope>
    <source>
        <strain evidence="3">cv. BTx623</strain>
    </source>
</reference>